<dbReference type="EMBL" id="MU394322">
    <property type="protein sequence ID" value="KAI6085717.1"/>
    <property type="molecule type" value="Genomic_DNA"/>
</dbReference>
<protein>
    <submittedName>
        <fullName evidence="1">UMTA methyltransferase family protein</fullName>
    </submittedName>
</protein>
<keyword evidence="2" id="KW-1185">Reference proteome</keyword>
<sequence length="274" mass="31055">MSSKPDYVFTRDFLDNSRINLMHHFWTKLFGYLIHPSIPTEKTDLRVADVGAGTGIWLHDVGDQLGESSRLVALDVSFDAAPPPETLPSNMTFRQWDVREEVPDDLVNAFDIVNLRFFSFVLLNEEVPRLVGKLFKLLKPGGYVQWGEPDFATVRIDKTRPDSETEHLEALMKLLTVQDPRLNPSWVTALPETFSAAGFGDVETDIRDAQPWLGFMFHECGLIMHELVARKTKSEKMAQEVRRLLPLAVEETRQGAYVTAVRWTIVGKKPLGST</sequence>
<dbReference type="Proteomes" id="UP001497680">
    <property type="component" value="Unassembled WGS sequence"/>
</dbReference>
<accession>A0ACC0CZ62</accession>
<name>A0ACC0CZ62_9PEZI</name>
<keyword evidence="1" id="KW-0808">Transferase</keyword>
<gene>
    <name evidence="1" type="ORF">F4821DRAFT_144606</name>
</gene>
<evidence type="ECO:0000313" key="1">
    <source>
        <dbReference type="EMBL" id="KAI6085717.1"/>
    </source>
</evidence>
<evidence type="ECO:0000313" key="2">
    <source>
        <dbReference type="Proteomes" id="UP001497680"/>
    </source>
</evidence>
<proteinExistence type="predicted"/>
<organism evidence="1 2">
    <name type="scientific">Hypoxylon rubiginosum</name>
    <dbReference type="NCBI Taxonomy" id="110542"/>
    <lineage>
        <taxon>Eukaryota</taxon>
        <taxon>Fungi</taxon>
        <taxon>Dikarya</taxon>
        <taxon>Ascomycota</taxon>
        <taxon>Pezizomycotina</taxon>
        <taxon>Sordariomycetes</taxon>
        <taxon>Xylariomycetidae</taxon>
        <taxon>Xylariales</taxon>
        <taxon>Hypoxylaceae</taxon>
        <taxon>Hypoxylon</taxon>
    </lineage>
</organism>
<reference evidence="1 2" key="1">
    <citation type="journal article" date="2022" name="New Phytol.">
        <title>Ecological generalism drives hyperdiversity of secondary metabolite gene clusters in xylarialean endophytes.</title>
        <authorList>
            <person name="Franco M.E.E."/>
            <person name="Wisecaver J.H."/>
            <person name="Arnold A.E."/>
            <person name="Ju Y.M."/>
            <person name="Slot J.C."/>
            <person name="Ahrendt S."/>
            <person name="Moore L.P."/>
            <person name="Eastman K.E."/>
            <person name="Scott K."/>
            <person name="Konkel Z."/>
            <person name="Mondo S.J."/>
            <person name="Kuo A."/>
            <person name="Hayes R.D."/>
            <person name="Haridas S."/>
            <person name="Andreopoulos B."/>
            <person name="Riley R."/>
            <person name="LaButti K."/>
            <person name="Pangilinan J."/>
            <person name="Lipzen A."/>
            <person name="Amirebrahimi M."/>
            <person name="Yan J."/>
            <person name="Adam C."/>
            <person name="Keymanesh K."/>
            <person name="Ng V."/>
            <person name="Louie K."/>
            <person name="Northen T."/>
            <person name="Drula E."/>
            <person name="Henrissat B."/>
            <person name="Hsieh H.M."/>
            <person name="Youens-Clark K."/>
            <person name="Lutzoni F."/>
            <person name="Miadlikowska J."/>
            <person name="Eastwood D.C."/>
            <person name="Hamelin R.C."/>
            <person name="Grigoriev I.V."/>
            <person name="U'Ren J.M."/>
        </authorList>
    </citation>
    <scope>NUCLEOTIDE SEQUENCE [LARGE SCALE GENOMIC DNA]</scope>
    <source>
        <strain evidence="1 2">ER1909</strain>
    </source>
</reference>
<keyword evidence="1" id="KW-0489">Methyltransferase</keyword>
<comment type="caution">
    <text evidence="1">The sequence shown here is derived from an EMBL/GenBank/DDBJ whole genome shotgun (WGS) entry which is preliminary data.</text>
</comment>